<evidence type="ECO:0000313" key="3">
    <source>
        <dbReference type="Proteomes" id="UP000466345"/>
    </source>
</evidence>
<protein>
    <submittedName>
        <fullName evidence="2">Uncharacterized protein</fullName>
    </submittedName>
</protein>
<dbReference type="RefSeq" id="WP_228390507.1">
    <property type="nucleotide sequence ID" value="NZ_WEGJ01000033.1"/>
</dbReference>
<evidence type="ECO:0000313" key="2">
    <source>
        <dbReference type="EMBL" id="MQY15415.1"/>
    </source>
</evidence>
<reference evidence="2 3" key="1">
    <citation type="submission" date="2019-10" db="EMBL/GenBank/DDBJ databases">
        <title>Streptomyces smaragdinus sp. nov. and Streptomyces fabii sp. nov., isolated from the gut of fungus growing-termite Macrotermes natalensis.</title>
        <authorList>
            <person name="Schwitalla J."/>
            <person name="Benndorf R."/>
            <person name="Martin K."/>
            <person name="De Beer W."/>
            <person name="Kaster A.-K."/>
            <person name="Vollmers J."/>
            <person name="Poulsen M."/>
            <person name="Beemelmanns C."/>
        </authorList>
    </citation>
    <scope>NUCLEOTIDE SEQUENCE [LARGE SCALE GENOMIC DNA]</scope>
    <source>
        <strain evidence="2 3">RB5</strain>
    </source>
</reference>
<gene>
    <name evidence="2" type="ORF">SRB5_55970</name>
</gene>
<organism evidence="2 3">
    <name type="scientific">Streptomyces smaragdinus</name>
    <dbReference type="NCBI Taxonomy" id="2585196"/>
    <lineage>
        <taxon>Bacteria</taxon>
        <taxon>Bacillati</taxon>
        <taxon>Actinomycetota</taxon>
        <taxon>Actinomycetes</taxon>
        <taxon>Kitasatosporales</taxon>
        <taxon>Streptomycetaceae</taxon>
        <taxon>Streptomyces</taxon>
    </lineage>
</organism>
<name>A0A7K0CPK3_9ACTN</name>
<comment type="caution">
    <text evidence="2">The sequence shown here is derived from an EMBL/GenBank/DDBJ whole genome shotgun (WGS) entry which is preliminary data.</text>
</comment>
<dbReference type="EMBL" id="WEGJ01000033">
    <property type="protein sequence ID" value="MQY15415.1"/>
    <property type="molecule type" value="Genomic_DNA"/>
</dbReference>
<proteinExistence type="predicted"/>
<feature type="region of interest" description="Disordered" evidence="1">
    <location>
        <begin position="1"/>
        <end position="29"/>
    </location>
</feature>
<feature type="compositionally biased region" description="Basic and acidic residues" evidence="1">
    <location>
        <begin position="1"/>
        <end position="14"/>
    </location>
</feature>
<dbReference type="Proteomes" id="UP000466345">
    <property type="component" value="Unassembled WGS sequence"/>
</dbReference>
<accession>A0A7K0CPK3</accession>
<keyword evidence="3" id="KW-1185">Reference proteome</keyword>
<dbReference type="AlphaFoldDB" id="A0A7K0CPK3"/>
<evidence type="ECO:0000256" key="1">
    <source>
        <dbReference type="SAM" id="MobiDB-lite"/>
    </source>
</evidence>
<sequence>MIHDEDTLAAELDRVRRRPPAGSAPPVPAAFTAEVSSGTPEEYAARVREVLAAVLELACTVEFGDEDLPEDTIPSWFVSASGDTYSARTGGEPWSQQNWLFRFHPDEESRGWQFWDVVPAGPSQVRVLVDSWGESFFGSLELQWLLYAAGASGVKGPNLLRTRS</sequence>